<dbReference type="Proteomes" id="UP000226192">
    <property type="component" value="Unassembled WGS sequence"/>
</dbReference>
<organism evidence="3 4">
    <name type="scientific">Ophiocordyceps australis</name>
    <dbReference type="NCBI Taxonomy" id="1399860"/>
    <lineage>
        <taxon>Eukaryota</taxon>
        <taxon>Fungi</taxon>
        <taxon>Dikarya</taxon>
        <taxon>Ascomycota</taxon>
        <taxon>Pezizomycotina</taxon>
        <taxon>Sordariomycetes</taxon>
        <taxon>Hypocreomycetidae</taxon>
        <taxon>Hypocreales</taxon>
        <taxon>Ophiocordycipitaceae</taxon>
        <taxon>Ophiocordyceps</taxon>
    </lineage>
</organism>
<evidence type="ECO:0000259" key="2">
    <source>
        <dbReference type="Pfam" id="PF24855"/>
    </source>
</evidence>
<feature type="region of interest" description="Disordered" evidence="1">
    <location>
        <begin position="129"/>
        <end position="159"/>
    </location>
</feature>
<sequence>MFCPACLSISPSPSDLSKASSHPRPLKTTRAHMSLAVWTLFATLTGSSLAQQLALAPQVTVQPPLQSLDSTHIQTPPAWTALPIASWEQKTDDSAQRIWLVRREGDGTQDANSVTKLNDPLSTTMTIPVAESTPAPEPSAAPLPVPFDDSPPSDFKGPNSDDKCPNFISSLLANPTFKSCYPVSMMIQTSRGFFEAEKQLTSIVRVLDNACRPNVDSCAEFLDKAAQNLTTDANCKAEVDQGHSRVLQAWRGLKAYRVLYTATCLQDETTNAYCFANAVTNLTTPSDSFLYFLPYGLALPGASAPTCSWCTKQTMQIFQAASANRQHFVASKYEDAAHQINVVCGPDFVNSTLPKAETGAASAMPAPRLVFVLTSTLTAALFGSILTL</sequence>
<dbReference type="PANTHER" id="PTHR39460">
    <property type="entry name" value="EXPRESSED PROTEIN"/>
    <property type="match status" value="1"/>
</dbReference>
<feature type="domain" description="DUF7729" evidence="2">
    <location>
        <begin position="142"/>
        <end position="352"/>
    </location>
</feature>
<dbReference type="EMBL" id="NJET01000039">
    <property type="protein sequence ID" value="PHH63944.1"/>
    <property type="molecule type" value="Genomic_DNA"/>
</dbReference>
<dbReference type="InterPro" id="IPR056146">
    <property type="entry name" value="DUF7729"/>
</dbReference>
<protein>
    <recommendedName>
        <fullName evidence="2">DUF7729 domain-containing protein</fullName>
    </recommendedName>
</protein>
<accession>A0A2C5YAG2</accession>
<dbReference type="OrthoDB" id="2564812at2759"/>
<comment type="caution">
    <text evidence="3">The sequence shown here is derived from an EMBL/GenBank/DDBJ whole genome shotgun (WGS) entry which is preliminary data.</text>
</comment>
<evidence type="ECO:0000256" key="1">
    <source>
        <dbReference type="SAM" id="MobiDB-lite"/>
    </source>
</evidence>
<feature type="compositionally biased region" description="Pro residues" evidence="1">
    <location>
        <begin position="135"/>
        <end position="145"/>
    </location>
</feature>
<evidence type="ECO:0000313" key="3">
    <source>
        <dbReference type="EMBL" id="PHH63944.1"/>
    </source>
</evidence>
<dbReference type="Pfam" id="PF24855">
    <property type="entry name" value="DUF7729"/>
    <property type="match status" value="1"/>
</dbReference>
<proteinExistence type="predicted"/>
<reference evidence="3 4" key="1">
    <citation type="submission" date="2017-06" db="EMBL/GenBank/DDBJ databases">
        <title>Ant-infecting Ophiocordyceps genomes reveal a high diversity of potential behavioral manipulation genes and a possible major role for enterotoxins.</title>
        <authorList>
            <person name="De Bekker C."/>
            <person name="Evans H.C."/>
            <person name="Brachmann A."/>
            <person name="Hughes D.P."/>
        </authorList>
    </citation>
    <scope>NUCLEOTIDE SEQUENCE [LARGE SCALE GENOMIC DNA]</scope>
    <source>
        <strain evidence="3 4">Map64</strain>
    </source>
</reference>
<gene>
    <name evidence="3" type="ORF">CDD81_5163</name>
</gene>
<keyword evidence="4" id="KW-1185">Reference proteome</keyword>
<evidence type="ECO:0000313" key="4">
    <source>
        <dbReference type="Proteomes" id="UP000226192"/>
    </source>
</evidence>
<feature type="compositionally biased region" description="Low complexity" evidence="1">
    <location>
        <begin position="146"/>
        <end position="155"/>
    </location>
</feature>
<name>A0A2C5YAG2_9HYPO</name>
<dbReference type="AlphaFoldDB" id="A0A2C5YAG2"/>
<dbReference type="PANTHER" id="PTHR39460:SF1">
    <property type="entry name" value="C6 TRANSCRIPTION FACTOR"/>
    <property type="match status" value="1"/>
</dbReference>